<proteinExistence type="predicted"/>
<reference evidence="1 2" key="1">
    <citation type="submission" date="2015-03" db="EMBL/GenBank/DDBJ databases">
        <title>Genomics and transcriptomics of the oil-accumulating basidiomycete yeast T. oleaginosus allow insights into substrate utilization and the diverse evolutionary trajectories of mating systems in fungi.</title>
        <authorList>
            <consortium name="DOE Joint Genome Institute"/>
            <person name="Kourist R."/>
            <person name="Kracht O."/>
            <person name="Bracharz F."/>
            <person name="Lipzen A."/>
            <person name="Nolan M."/>
            <person name="Ohm R."/>
            <person name="Grigoriev I."/>
            <person name="Sun S."/>
            <person name="Heitman J."/>
            <person name="Bruck T."/>
            <person name="Nowrousian M."/>
        </authorList>
    </citation>
    <scope>NUCLEOTIDE SEQUENCE [LARGE SCALE GENOMIC DNA]</scope>
    <source>
        <strain evidence="1 2">IBC0246</strain>
    </source>
</reference>
<protein>
    <submittedName>
        <fullName evidence="1">Uncharacterized protein</fullName>
    </submittedName>
</protein>
<dbReference type="EMBL" id="KQ087244">
    <property type="protein sequence ID" value="KLT39986.1"/>
    <property type="molecule type" value="Genomic_DNA"/>
</dbReference>
<dbReference type="GeneID" id="28980297"/>
<keyword evidence="2" id="KW-1185">Reference proteome</keyword>
<evidence type="ECO:0000313" key="2">
    <source>
        <dbReference type="Proteomes" id="UP000053611"/>
    </source>
</evidence>
<gene>
    <name evidence="1" type="ORF">CC85DRAFT_166553</name>
</gene>
<accession>A0A0J0XFZ2</accession>
<dbReference type="RefSeq" id="XP_018276477.1">
    <property type="nucleotide sequence ID" value="XM_018419694.1"/>
</dbReference>
<name>A0A0J0XFZ2_9TREE</name>
<dbReference type="Proteomes" id="UP000053611">
    <property type="component" value="Unassembled WGS sequence"/>
</dbReference>
<sequence length="186" mass="20261">MRRGPRIPFSSQFCAIQCLSFISSGDCPAAGGFVGDRGGGRLPSCRVMAEGERVVAEGGHESTTTTTDTRSLASDALPRIRVQLFFCCSRHANTPIACLVHPFHVKRRTATMLSHRSVQPNVSTQHRAHAWACADRMNLAGPRTSAPARQRVSAQRLFDGNETRHVQASSLQACKLELLSECLTTQ</sequence>
<dbReference type="AlphaFoldDB" id="A0A0J0XFZ2"/>
<organism evidence="1 2">
    <name type="scientific">Cutaneotrichosporon oleaginosum</name>
    <dbReference type="NCBI Taxonomy" id="879819"/>
    <lineage>
        <taxon>Eukaryota</taxon>
        <taxon>Fungi</taxon>
        <taxon>Dikarya</taxon>
        <taxon>Basidiomycota</taxon>
        <taxon>Agaricomycotina</taxon>
        <taxon>Tremellomycetes</taxon>
        <taxon>Trichosporonales</taxon>
        <taxon>Trichosporonaceae</taxon>
        <taxon>Cutaneotrichosporon</taxon>
    </lineage>
</organism>
<evidence type="ECO:0000313" key="1">
    <source>
        <dbReference type="EMBL" id="KLT39986.1"/>
    </source>
</evidence>